<feature type="transmembrane region" description="Helical" evidence="6">
    <location>
        <begin position="353"/>
        <end position="370"/>
    </location>
</feature>
<comment type="subcellular location">
    <subcellularLocation>
        <location evidence="1">Cell membrane</location>
        <topology evidence="1">Multi-pass membrane protein</topology>
    </subcellularLocation>
</comment>
<dbReference type="Pfam" id="PF13567">
    <property type="entry name" value="DUF4131"/>
    <property type="match status" value="1"/>
</dbReference>
<evidence type="ECO:0000313" key="10">
    <source>
        <dbReference type="Proteomes" id="UP000683511"/>
    </source>
</evidence>
<evidence type="ECO:0000256" key="3">
    <source>
        <dbReference type="ARBA" id="ARBA00022692"/>
    </source>
</evidence>
<reference evidence="9" key="1">
    <citation type="submission" date="2017-04" db="EMBL/GenBank/DDBJ databases">
        <title>Genome deletions in a multicellular cyanobacterial endosymbiont for morphological adaptation in marine diatoms.</title>
        <authorList>
            <person name="Wang Y."/>
            <person name="Gao H."/>
            <person name="Li R."/>
            <person name="Xu X."/>
        </authorList>
    </citation>
    <scope>NUCLEOTIDE SEQUENCE</scope>
    <source>
        <strain evidence="9">FACHB 800</strain>
    </source>
</reference>
<dbReference type="KEGG" id="rsin:B6N60_04270"/>
<keyword evidence="10" id="KW-1185">Reference proteome</keyword>
<feature type="transmembrane region" description="Helical" evidence="6">
    <location>
        <begin position="7"/>
        <end position="40"/>
    </location>
</feature>
<feature type="transmembrane region" description="Helical" evidence="6">
    <location>
        <begin position="524"/>
        <end position="541"/>
    </location>
</feature>
<protein>
    <submittedName>
        <fullName evidence="9">ComEC/Rec2-related protein</fullName>
    </submittedName>
</protein>
<dbReference type="PANTHER" id="PTHR30619">
    <property type="entry name" value="DNA INTERNALIZATION/COMPETENCE PROTEIN COMEC/REC2"/>
    <property type="match status" value="1"/>
</dbReference>
<keyword evidence="5 6" id="KW-0472">Membrane</keyword>
<evidence type="ECO:0000256" key="1">
    <source>
        <dbReference type="ARBA" id="ARBA00004651"/>
    </source>
</evidence>
<dbReference type="Proteomes" id="UP000683511">
    <property type="component" value="Chromosome"/>
</dbReference>
<gene>
    <name evidence="9" type="ORF">B6N60_04270</name>
</gene>
<dbReference type="GO" id="GO:0005886">
    <property type="term" value="C:plasma membrane"/>
    <property type="evidence" value="ECO:0007669"/>
    <property type="project" value="UniProtKB-SubCell"/>
</dbReference>
<dbReference type="PANTHER" id="PTHR30619:SF1">
    <property type="entry name" value="RECOMBINATION PROTEIN 2"/>
    <property type="match status" value="1"/>
</dbReference>
<dbReference type="InterPro" id="IPR025405">
    <property type="entry name" value="DUF4131"/>
</dbReference>
<evidence type="ECO:0000256" key="5">
    <source>
        <dbReference type="ARBA" id="ARBA00023136"/>
    </source>
</evidence>
<dbReference type="NCBIfam" id="TIGR00360">
    <property type="entry name" value="ComEC_N-term"/>
    <property type="match status" value="1"/>
</dbReference>
<dbReference type="Gene3D" id="3.60.15.10">
    <property type="entry name" value="Ribonuclease Z/Hydroxyacylglutathione hydrolase-like"/>
    <property type="match status" value="1"/>
</dbReference>
<dbReference type="InterPro" id="IPR004477">
    <property type="entry name" value="ComEC_N"/>
</dbReference>
<feature type="transmembrane region" description="Helical" evidence="6">
    <location>
        <begin position="456"/>
        <end position="474"/>
    </location>
</feature>
<keyword evidence="3 6" id="KW-0812">Transmembrane</keyword>
<accession>A0A975TBR9</accession>
<evidence type="ECO:0000313" key="9">
    <source>
        <dbReference type="EMBL" id="QXE25550.1"/>
    </source>
</evidence>
<keyword evidence="4 6" id="KW-1133">Transmembrane helix</keyword>
<feature type="transmembrane region" description="Helical" evidence="6">
    <location>
        <begin position="279"/>
        <end position="298"/>
    </location>
</feature>
<organism evidence="9 10">
    <name type="scientific">Richelia sinica FACHB-800</name>
    <dbReference type="NCBI Taxonomy" id="1357546"/>
    <lineage>
        <taxon>Bacteria</taxon>
        <taxon>Bacillati</taxon>
        <taxon>Cyanobacteriota</taxon>
        <taxon>Cyanophyceae</taxon>
        <taxon>Nostocales</taxon>
        <taxon>Nostocaceae</taxon>
        <taxon>Richelia</taxon>
    </lineage>
</organism>
<evidence type="ECO:0000259" key="7">
    <source>
        <dbReference type="Pfam" id="PF03772"/>
    </source>
</evidence>
<feature type="transmembrane region" description="Helical" evidence="6">
    <location>
        <begin position="376"/>
        <end position="393"/>
    </location>
</feature>
<feature type="transmembrane region" description="Helical" evidence="6">
    <location>
        <begin position="400"/>
        <end position="420"/>
    </location>
</feature>
<feature type="transmembrane region" description="Helical" evidence="6">
    <location>
        <begin position="318"/>
        <end position="346"/>
    </location>
</feature>
<evidence type="ECO:0000256" key="2">
    <source>
        <dbReference type="ARBA" id="ARBA00022475"/>
    </source>
</evidence>
<feature type="transmembrane region" description="Helical" evidence="6">
    <location>
        <begin position="75"/>
        <end position="92"/>
    </location>
</feature>
<sequence length="783" mass="86122">MMQVSGVIVCLSYILGLLLTAVPGGGAGIFGLGIVGAVFFRRVYRNWWLSSQRQKATGATKTLANSWQNTPDPRVWIVAGLVGLLATFYFQWRLPQPEVKDISKFVVDGNKSRQEQLVIVRGEVASHPRMTRSQKGQFWLKVTQLDEVKNEQGQVPKKGVSGKLYVTVPILQATGLYSGQQIQVTGVLYKPKAASNPGGFDFQKYLQQEGTFAGLAGQQVSVVDEERPWGWWQVREIIVRSQVRFLGVPEGPLVSAMVLGSKAVDLPYDVRDLFVKAGLAHALAASGFQTSLILGVILQLTKRAKKVTQISLGSLGLITFLCLTGFQPAVLRAVIMGFAALVGLALERRIQQLGSLLLAATILLVVNPLWIWDLGFQLSFLATLGLITTVSPITKRLDWIPPLLAGAIAVPLAATIWTLPLQLFTFGVVPTYSLPLNIISTPLISLISLGGMVSALASLILPSAGSTLASFLYYPTHWLIQLVDFFGGLPGNAVVVGSIATWQMLTIYSLIILSWLIKWWQKRWFLAGFISIVVVLIPFWHSATNLLRITLLATRTEPVVVVQIRGNNTLINSGDEGTGRFTVVPFLQQQGINKIDWAIASKFPGNESDGWLNILQNINIKNFYHAVNSLDNELETQIIQKELQNRQGSYQPLTIKQAVEVGSTMVEVINDQLPILKLQIFDQTWLFVGRIQGQEIAELLKTGDLSPPQVLWCPPESLLDLVVALKPQVAIAPSGDLDAKTLFALDKVQTQIFLTGRDGAIQWTPEGNFETFMQSTENQSSFF</sequence>
<feature type="domain" description="DUF4131" evidence="8">
    <location>
        <begin position="28"/>
        <end position="221"/>
    </location>
</feature>
<dbReference type="RefSeq" id="WP_190608226.1">
    <property type="nucleotide sequence ID" value="NZ_CP021056.1"/>
</dbReference>
<dbReference type="AlphaFoldDB" id="A0A975TBR9"/>
<dbReference type="Pfam" id="PF03772">
    <property type="entry name" value="Competence"/>
    <property type="match status" value="1"/>
</dbReference>
<name>A0A975TBR9_9NOST</name>
<evidence type="ECO:0000256" key="6">
    <source>
        <dbReference type="SAM" id="Phobius"/>
    </source>
</evidence>
<dbReference type="EMBL" id="CP021056">
    <property type="protein sequence ID" value="QXE25550.1"/>
    <property type="molecule type" value="Genomic_DNA"/>
</dbReference>
<keyword evidence="2" id="KW-1003">Cell membrane</keyword>
<feature type="transmembrane region" description="Helical" evidence="6">
    <location>
        <begin position="432"/>
        <end position="449"/>
    </location>
</feature>
<feature type="transmembrane region" description="Helical" evidence="6">
    <location>
        <begin position="494"/>
        <end position="517"/>
    </location>
</feature>
<proteinExistence type="predicted"/>
<dbReference type="InterPro" id="IPR036866">
    <property type="entry name" value="RibonucZ/Hydroxyglut_hydro"/>
</dbReference>
<feature type="domain" description="ComEC/Rec2-related protein" evidence="7">
    <location>
        <begin position="258"/>
        <end position="519"/>
    </location>
</feature>
<evidence type="ECO:0000259" key="8">
    <source>
        <dbReference type="Pfam" id="PF13567"/>
    </source>
</evidence>
<evidence type="ECO:0000256" key="4">
    <source>
        <dbReference type="ARBA" id="ARBA00022989"/>
    </source>
</evidence>
<dbReference type="InterPro" id="IPR052159">
    <property type="entry name" value="Competence_DNA_uptake"/>
</dbReference>